<dbReference type="Proteomes" id="UP000028653">
    <property type="component" value="Unassembled WGS sequence"/>
</dbReference>
<reference evidence="1 2" key="1">
    <citation type="submission" date="2014-05" db="EMBL/GenBank/DDBJ databases">
        <title>ATOL: Assembling a taxonomically balanced genome-scale reconstruction of the evolutionary history of the Enterobacteriaceae.</title>
        <authorList>
            <person name="Plunkett G.III."/>
            <person name="Neeno-Eckwall E.C."/>
            <person name="Glasner J.D."/>
            <person name="Perna N.T."/>
        </authorList>
    </citation>
    <scope>NUCLEOTIDE SEQUENCE [LARGE SCALE GENOMIC DNA]</scope>
    <source>
        <strain evidence="1 2">ATCC 33320</strain>
    </source>
</reference>
<evidence type="ECO:0000313" key="2">
    <source>
        <dbReference type="Proteomes" id="UP000028653"/>
    </source>
</evidence>
<accession>A0A085GEP4</accession>
<dbReference type="AlphaFoldDB" id="A0A085GEP4"/>
<keyword evidence="2" id="KW-1185">Reference proteome</keyword>
<sequence>MADLLTADKLIRDLSHSAGWRLLFVRNPSDLCGAKPDNHFNALQWDC</sequence>
<name>A0A085GEP4_9ENTR</name>
<dbReference type="EMBL" id="JMPI01000024">
    <property type="protein sequence ID" value="KFC82189.1"/>
    <property type="molecule type" value="Genomic_DNA"/>
</dbReference>
<gene>
    <name evidence="1" type="ORF">GBAG_1695</name>
</gene>
<evidence type="ECO:0000313" key="1">
    <source>
        <dbReference type="EMBL" id="KFC82189.1"/>
    </source>
</evidence>
<protein>
    <submittedName>
        <fullName evidence="1">Uncharacterized protein</fullName>
    </submittedName>
</protein>
<organism evidence="1 2">
    <name type="scientific">Buttiauxella agrestis ATCC 33320</name>
    <dbReference type="NCBI Taxonomy" id="1006004"/>
    <lineage>
        <taxon>Bacteria</taxon>
        <taxon>Pseudomonadati</taxon>
        <taxon>Pseudomonadota</taxon>
        <taxon>Gammaproteobacteria</taxon>
        <taxon>Enterobacterales</taxon>
        <taxon>Enterobacteriaceae</taxon>
        <taxon>Buttiauxella</taxon>
    </lineage>
</organism>
<proteinExistence type="predicted"/>
<comment type="caution">
    <text evidence="1">The sequence shown here is derived from an EMBL/GenBank/DDBJ whole genome shotgun (WGS) entry which is preliminary data.</text>
</comment>